<gene>
    <name evidence="2" type="ORF">MC7420_5310</name>
    <name evidence="3" type="ORF">MC7420_86</name>
</gene>
<dbReference type="GO" id="GO:0003677">
    <property type="term" value="F:DNA binding"/>
    <property type="evidence" value="ECO:0007669"/>
    <property type="project" value="InterPro"/>
</dbReference>
<dbReference type="CDD" id="cd00093">
    <property type="entry name" value="HTH_XRE"/>
    <property type="match status" value="1"/>
</dbReference>
<sequence>MLDVAERSGVPYSTIKTYARSPGMTMVDIGALLKLARTFDVLIEDLFEIVKE</sequence>
<name>B4W2Q2_9CYAN</name>
<protein>
    <recommendedName>
        <fullName evidence="1">HTH cro/C1-type domain-containing protein</fullName>
    </recommendedName>
</protein>
<accession>B4W2Q2</accession>
<reference evidence="3 4" key="1">
    <citation type="submission" date="2008-07" db="EMBL/GenBank/DDBJ databases">
        <authorList>
            <person name="Tandeau de Marsac N."/>
            <person name="Ferriera S."/>
            <person name="Johnson J."/>
            <person name="Kravitz S."/>
            <person name="Beeson K."/>
            <person name="Sutton G."/>
            <person name="Rogers Y.-H."/>
            <person name="Friedman R."/>
            <person name="Frazier M."/>
            <person name="Venter J.C."/>
        </authorList>
    </citation>
    <scope>NUCLEOTIDE SEQUENCE [LARGE SCALE GENOMIC DNA]</scope>
    <source>
        <strain evidence="3 4">PCC 7420</strain>
    </source>
</reference>
<dbReference type="HOGENOM" id="CLU_182079_0_0_3"/>
<dbReference type="InterPro" id="IPR001387">
    <property type="entry name" value="Cro/C1-type_HTH"/>
</dbReference>
<proteinExistence type="predicted"/>
<dbReference type="EMBL" id="DS989884">
    <property type="protein sequence ID" value="EDX70682.1"/>
    <property type="molecule type" value="Genomic_DNA"/>
</dbReference>
<evidence type="ECO:0000313" key="4">
    <source>
        <dbReference type="Proteomes" id="UP000003835"/>
    </source>
</evidence>
<dbReference type="SUPFAM" id="SSF47413">
    <property type="entry name" value="lambda repressor-like DNA-binding domains"/>
    <property type="match status" value="1"/>
</dbReference>
<dbReference type="EMBL" id="DS989872">
    <property type="protein sequence ID" value="EDX71520.1"/>
    <property type="molecule type" value="Genomic_DNA"/>
</dbReference>
<evidence type="ECO:0000259" key="1">
    <source>
        <dbReference type="Pfam" id="PF13443"/>
    </source>
</evidence>
<dbReference type="InterPro" id="IPR010982">
    <property type="entry name" value="Lambda_DNA-bd_dom_sf"/>
</dbReference>
<organism evidence="3 4">
    <name type="scientific">Coleofasciculus chthonoplastes PCC 7420</name>
    <dbReference type="NCBI Taxonomy" id="118168"/>
    <lineage>
        <taxon>Bacteria</taxon>
        <taxon>Bacillati</taxon>
        <taxon>Cyanobacteriota</taxon>
        <taxon>Cyanophyceae</taxon>
        <taxon>Coleofasciculales</taxon>
        <taxon>Coleofasciculaceae</taxon>
        <taxon>Coleofasciculus</taxon>
    </lineage>
</organism>
<dbReference type="eggNOG" id="COG1476">
    <property type="taxonomic scope" value="Bacteria"/>
</dbReference>
<dbReference type="Pfam" id="PF13443">
    <property type="entry name" value="HTH_26"/>
    <property type="match status" value="1"/>
</dbReference>
<keyword evidence="4" id="KW-1185">Reference proteome</keyword>
<dbReference type="STRING" id="118168.MC7420_5310"/>
<dbReference type="Proteomes" id="UP000003835">
    <property type="component" value="Unassembled WGS sequence"/>
</dbReference>
<dbReference type="Gene3D" id="1.10.260.40">
    <property type="entry name" value="lambda repressor-like DNA-binding domains"/>
    <property type="match status" value="1"/>
</dbReference>
<evidence type="ECO:0000313" key="3">
    <source>
        <dbReference type="EMBL" id="EDX71520.1"/>
    </source>
</evidence>
<dbReference type="AlphaFoldDB" id="B4W2Q2"/>
<feature type="domain" description="HTH cro/C1-type" evidence="1">
    <location>
        <begin position="3"/>
        <end position="52"/>
    </location>
</feature>
<evidence type="ECO:0000313" key="2">
    <source>
        <dbReference type="EMBL" id="EDX70682.1"/>
    </source>
</evidence>